<keyword evidence="3" id="KW-1185">Reference proteome</keyword>
<accession>A0AA38UBL0</accession>
<feature type="region of interest" description="Disordered" evidence="1">
    <location>
        <begin position="148"/>
        <end position="171"/>
    </location>
</feature>
<sequence length="186" mass="20835">MTPRVRFKSRQIQFNIFGRNTSTSDITSSRIKSEKVILNCILWKVTFRLLIYSLSQTPFLSSKQVRNARPTARGLGGAGILYNKPRSSLSLSLCVDFNHEPEEVRVFVREFGVVDRLEDPFVRFITGGSSSSNSGKIHLYQIQSFLSPPKNHEPQQRSIAGHRNRDQTTSSVVVTAIDGGGIEKPP</sequence>
<dbReference type="Proteomes" id="UP001172457">
    <property type="component" value="Chromosome 1"/>
</dbReference>
<organism evidence="2 3">
    <name type="scientific">Centaurea solstitialis</name>
    <name type="common">yellow star-thistle</name>
    <dbReference type="NCBI Taxonomy" id="347529"/>
    <lineage>
        <taxon>Eukaryota</taxon>
        <taxon>Viridiplantae</taxon>
        <taxon>Streptophyta</taxon>
        <taxon>Embryophyta</taxon>
        <taxon>Tracheophyta</taxon>
        <taxon>Spermatophyta</taxon>
        <taxon>Magnoliopsida</taxon>
        <taxon>eudicotyledons</taxon>
        <taxon>Gunneridae</taxon>
        <taxon>Pentapetalae</taxon>
        <taxon>asterids</taxon>
        <taxon>campanulids</taxon>
        <taxon>Asterales</taxon>
        <taxon>Asteraceae</taxon>
        <taxon>Carduoideae</taxon>
        <taxon>Cardueae</taxon>
        <taxon>Centaureinae</taxon>
        <taxon>Centaurea</taxon>
    </lineage>
</organism>
<dbReference type="AlphaFoldDB" id="A0AA38UBL0"/>
<evidence type="ECO:0000313" key="2">
    <source>
        <dbReference type="EMBL" id="KAJ9566678.1"/>
    </source>
</evidence>
<proteinExistence type="predicted"/>
<reference evidence="2" key="1">
    <citation type="submission" date="2023-03" db="EMBL/GenBank/DDBJ databases">
        <title>Chromosome-scale reference genome and RAD-based genetic map of yellow starthistle (Centaurea solstitialis) reveal putative structural variation and QTLs associated with invader traits.</title>
        <authorList>
            <person name="Reatini B."/>
            <person name="Cang F.A."/>
            <person name="Jiang Q."/>
            <person name="Mckibben M.T.W."/>
            <person name="Barker M.S."/>
            <person name="Rieseberg L.H."/>
            <person name="Dlugosch K.M."/>
        </authorList>
    </citation>
    <scope>NUCLEOTIDE SEQUENCE</scope>
    <source>
        <strain evidence="2">CAN-66</strain>
        <tissue evidence="2">Leaf</tissue>
    </source>
</reference>
<protein>
    <submittedName>
        <fullName evidence="2">Uncharacterized protein</fullName>
    </submittedName>
</protein>
<evidence type="ECO:0000313" key="3">
    <source>
        <dbReference type="Proteomes" id="UP001172457"/>
    </source>
</evidence>
<name>A0AA38UBL0_9ASTR</name>
<evidence type="ECO:0000256" key="1">
    <source>
        <dbReference type="SAM" id="MobiDB-lite"/>
    </source>
</evidence>
<dbReference type="EMBL" id="JARYMX010000001">
    <property type="protein sequence ID" value="KAJ9566678.1"/>
    <property type="molecule type" value="Genomic_DNA"/>
</dbReference>
<gene>
    <name evidence="2" type="ORF">OSB04_002644</name>
</gene>
<comment type="caution">
    <text evidence="2">The sequence shown here is derived from an EMBL/GenBank/DDBJ whole genome shotgun (WGS) entry which is preliminary data.</text>
</comment>